<dbReference type="Proteomes" id="UP001140562">
    <property type="component" value="Unassembled WGS sequence"/>
</dbReference>
<dbReference type="AlphaFoldDB" id="A0A9W8X4S5"/>
<evidence type="ECO:0000313" key="1">
    <source>
        <dbReference type="EMBL" id="KAJ4340902.1"/>
    </source>
</evidence>
<reference evidence="1" key="1">
    <citation type="submission" date="2022-10" db="EMBL/GenBank/DDBJ databases">
        <title>Tapping the CABI collections for fungal endophytes: first genome assemblies for Collariella, Neodidymelliopsis, Ascochyta clinopodiicola, Didymella pomorum, Didymosphaeria variabile, Neocosmospora piperis and Neocucurbitaria cava.</title>
        <authorList>
            <person name="Hill R."/>
        </authorList>
    </citation>
    <scope>NUCLEOTIDE SEQUENCE</scope>
    <source>
        <strain evidence="1">IMI 360193</strain>
    </source>
</reference>
<dbReference type="EMBL" id="JAPEUV010000014">
    <property type="protein sequence ID" value="KAJ4340902.1"/>
    <property type="molecule type" value="Genomic_DNA"/>
</dbReference>
<proteinExistence type="predicted"/>
<gene>
    <name evidence="1" type="ORF">N0V87_002256</name>
</gene>
<comment type="caution">
    <text evidence="1">The sequence shown here is derived from an EMBL/GenBank/DDBJ whole genome shotgun (WGS) entry which is preliminary data.</text>
</comment>
<dbReference type="SUPFAM" id="SSF53187">
    <property type="entry name" value="Zn-dependent exopeptidases"/>
    <property type="match status" value="1"/>
</dbReference>
<keyword evidence="2" id="KW-1185">Reference proteome</keyword>
<dbReference type="OrthoDB" id="10013407at2759"/>
<sequence>MYRLQPSSVFDKHQKQVKIHYHQAGDTVDNLNVEAWLLHARGIAAAVAKYATSWEGFPARTPVGNTTTKRSVSEVRKTVAGVKRSLQLY</sequence>
<evidence type="ECO:0000313" key="2">
    <source>
        <dbReference type="Proteomes" id="UP001140562"/>
    </source>
</evidence>
<protein>
    <submittedName>
        <fullName evidence="1">Uncharacterized protein</fullName>
    </submittedName>
</protein>
<accession>A0A9W8X4S5</accession>
<name>A0A9W8X4S5_9PLEO</name>
<organism evidence="1 2">
    <name type="scientific">Didymella glomerata</name>
    <dbReference type="NCBI Taxonomy" id="749621"/>
    <lineage>
        <taxon>Eukaryota</taxon>
        <taxon>Fungi</taxon>
        <taxon>Dikarya</taxon>
        <taxon>Ascomycota</taxon>
        <taxon>Pezizomycotina</taxon>
        <taxon>Dothideomycetes</taxon>
        <taxon>Pleosporomycetidae</taxon>
        <taxon>Pleosporales</taxon>
        <taxon>Pleosporineae</taxon>
        <taxon>Didymellaceae</taxon>
        <taxon>Didymella</taxon>
    </lineage>
</organism>